<keyword evidence="2" id="KW-0645">Protease</keyword>
<reference evidence="3 4" key="1">
    <citation type="submission" date="2017-12" db="EMBL/GenBank/DDBJ databases">
        <title>Sequencing, de novo assembly and annotation of complete genome of a new Thraustochytrid species, strain FCC1311.</title>
        <authorList>
            <person name="Sedici K."/>
            <person name="Godart F."/>
            <person name="Aiese Cigliano R."/>
            <person name="Sanseverino W."/>
            <person name="Barakat M."/>
            <person name="Ortet P."/>
            <person name="Marechal E."/>
            <person name="Cagnac O."/>
            <person name="Amato A."/>
        </authorList>
    </citation>
    <scope>NUCLEOTIDE SEQUENCE [LARGE SCALE GENOMIC DNA]</scope>
</reference>
<dbReference type="GO" id="GO:0004185">
    <property type="term" value="F:serine-type carboxypeptidase activity"/>
    <property type="evidence" value="ECO:0007669"/>
    <property type="project" value="UniProtKB-UniRule"/>
</dbReference>
<dbReference type="PRINTS" id="PR00724">
    <property type="entry name" value="CRBOXYPTASEC"/>
</dbReference>
<evidence type="ECO:0000256" key="1">
    <source>
        <dbReference type="ARBA" id="ARBA00009431"/>
    </source>
</evidence>
<organism evidence="3 4">
    <name type="scientific">Hondaea fermentalgiana</name>
    <dbReference type="NCBI Taxonomy" id="2315210"/>
    <lineage>
        <taxon>Eukaryota</taxon>
        <taxon>Sar</taxon>
        <taxon>Stramenopiles</taxon>
        <taxon>Bigyra</taxon>
        <taxon>Labyrinthulomycetes</taxon>
        <taxon>Thraustochytrida</taxon>
        <taxon>Thraustochytriidae</taxon>
        <taxon>Hondaea</taxon>
    </lineage>
</organism>
<evidence type="ECO:0000313" key="3">
    <source>
        <dbReference type="EMBL" id="GBG24314.1"/>
    </source>
</evidence>
<dbReference type="Pfam" id="PF00450">
    <property type="entry name" value="Peptidase_S10"/>
    <property type="match status" value="1"/>
</dbReference>
<keyword evidence="2" id="KW-0378">Hydrolase</keyword>
<evidence type="ECO:0000256" key="2">
    <source>
        <dbReference type="RuleBase" id="RU361156"/>
    </source>
</evidence>
<dbReference type="InterPro" id="IPR029058">
    <property type="entry name" value="AB_hydrolase_fold"/>
</dbReference>
<dbReference type="Gene3D" id="3.40.50.1820">
    <property type="entry name" value="alpha/beta hydrolase"/>
    <property type="match status" value="1"/>
</dbReference>
<name>A0A2R5G9G2_9STRA</name>
<dbReference type="EC" id="3.4.16.-" evidence="2"/>
<comment type="similarity">
    <text evidence="1 2">Belongs to the peptidase S10 family.</text>
</comment>
<feature type="signal peptide" evidence="2">
    <location>
        <begin position="1"/>
        <end position="29"/>
    </location>
</feature>
<sequence length="496" mass="53959">MAAMAALRVAVCSVLVGLVLLALTTQTQARVEADRVETIPGYDGAPLKMYSGYLDIADGRKHVHYVFIETQQASTSETTPLVAWFNGGPGCSSLDGLLYENGPFRVSVEDPGKLTPFEFAWTKLGHMLYLEAPVGVGFSYSDDPDQDYYTDDDKTAADNLEAIQVFFSLYPELKSSPFFLAGESYAGVYVPTLAEAIMKADKAGEYEGAKLIGMAVGNGCSGNEVGACADGIQREQYVAPFLSQTALISPTVKADLVQSCGDFANQLPEPTDACSKALEKMHAEVGNVNLYNIYGECYNGSSVALKAPMGGVHAPFPRELPPLEVAEMARKLGAWDGPVACIDSRAATAYLTQAEVVKALHVKEQPFIWGTCSNQLKNYTSNRENLPRDLYPALVEYLDRIIIYNGDWDSCVPWTDAFGWTKGLGFDMTSAWHPWTYTPKDGLGPQVAGYAINYKTPVKGNSFVVTTVKGGRHEVPETAPQQAFEMIRRLIDGDSF</sequence>
<keyword evidence="2" id="KW-0732">Signal</keyword>
<gene>
    <name evidence="3" type="ORF">FCC1311_005322</name>
</gene>
<accession>A0A2R5G9G2</accession>
<dbReference type="SUPFAM" id="SSF53474">
    <property type="entry name" value="alpha/beta-Hydrolases"/>
    <property type="match status" value="1"/>
</dbReference>
<dbReference type="GO" id="GO:0006508">
    <property type="term" value="P:proteolysis"/>
    <property type="evidence" value="ECO:0007669"/>
    <property type="project" value="UniProtKB-KW"/>
</dbReference>
<dbReference type="EMBL" id="BEYU01000005">
    <property type="protein sequence ID" value="GBG24314.1"/>
    <property type="molecule type" value="Genomic_DNA"/>
</dbReference>
<dbReference type="Gene3D" id="3.40.50.12670">
    <property type="match status" value="1"/>
</dbReference>
<dbReference type="AlphaFoldDB" id="A0A2R5G9G2"/>
<dbReference type="InterPro" id="IPR001563">
    <property type="entry name" value="Peptidase_S10"/>
</dbReference>
<dbReference type="PANTHER" id="PTHR11802:SF201">
    <property type="entry name" value="CARBOXYPEPTIDASE"/>
    <property type="match status" value="1"/>
</dbReference>
<dbReference type="InterPro" id="IPR018202">
    <property type="entry name" value="Ser_caboxypep_ser_AS"/>
</dbReference>
<evidence type="ECO:0000313" key="4">
    <source>
        <dbReference type="Proteomes" id="UP000241890"/>
    </source>
</evidence>
<dbReference type="InParanoid" id="A0A2R5G9G2"/>
<comment type="caution">
    <text evidence="3">The sequence shown here is derived from an EMBL/GenBank/DDBJ whole genome shotgun (WGS) entry which is preliminary data.</text>
</comment>
<dbReference type="PANTHER" id="PTHR11802">
    <property type="entry name" value="SERINE PROTEASE FAMILY S10 SERINE CARBOXYPEPTIDASE"/>
    <property type="match status" value="1"/>
</dbReference>
<proteinExistence type="inferred from homology"/>
<dbReference type="OrthoDB" id="443318at2759"/>
<dbReference type="PROSITE" id="PS00131">
    <property type="entry name" value="CARBOXYPEPT_SER_SER"/>
    <property type="match status" value="1"/>
</dbReference>
<keyword evidence="4" id="KW-1185">Reference proteome</keyword>
<keyword evidence="2 3" id="KW-0121">Carboxypeptidase</keyword>
<protein>
    <recommendedName>
        <fullName evidence="2">Carboxypeptidase</fullName>
        <ecNumber evidence="2">3.4.16.-</ecNumber>
    </recommendedName>
</protein>
<dbReference type="Proteomes" id="UP000241890">
    <property type="component" value="Unassembled WGS sequence"/>
</dbReference>
<feature type="chain" id="PRO_5015215625" description="Carboxypeptidase" evidence="2">
    <location>
        <begin position="30"/>
        <end position="496"/>
    </location>
</feature>